<evidence type="ECO:0000313" key="3">
    <source>
        <dbReference type="Proteomes" id="UP000232062"/>
    </source>
</evidence>
<proteinExistence type="predicted"/>
<dbReference type="Proteomes" id="UP000232062">
    <property type="component" value="Unassembled WGS sequence"/>
</dbReference>
<dbReference type="EMBL" id="PIQI01000028">
    <property type="protein sequence ID" value="PJZ03389.1"/>
    <property type="molecule type" value="Genomic_DNA"/>
</dbReference>
<name>A0A2M9W799_9GAMM</name>
<keyword evidence="1" id="KW-0175">Coiled coil</keyword>
<reference evidence="2 3" key="1">
    <citation type="submission" date="2017-11" db="EMBL/GenBank/DDBJ databases">
        <title>The genome sequence of Pantoea rodasii DSM 26611.</title>
        <authorList>
            <person name="Gao J."/>
            <person name="Mao X."/>
            <person name="Sun J."/>
        </authorList>
    </citation>
    <scope>NUCLEOTIDE SEQUENCE [LARGE SCALE GENOMIC DNA]</scope>
    <source>
        <strain evidence="2 3">DSM 26611</strain>
    </source>
</reference>
<gene>
    <name evidence="2" type="ORF">PRCB_22695</name>
</gene>
<comment type="caution">
    <text evidence="2">The sequence shown here is derived from an EMBL/GenBank/DDBJ whole genome shotgun (WGS) entry which is preliminary data.</text>
</comment>
<sequence length="119" mass="13969">MNIQQLSEIHCFYTHFLVKIRQLETSQVYRKQTTAFKKAELSEWLIHHKSAKTFGEHVRHEIFHMLDLVASEVTVSDLEKKIGNLESNCEGIRLELEDKLYLNTIKLTPQRPRRFSASA</sequence>
<keyword evidence="3" id="KW-1185">Reference proteome</keyword>
<dbReference type="AlphaFoldDB" id="A0A2M9W799"/>
<feature type="coiled-coil region" evidence="1">
    <location>
        <begin position="68"/>
        <end position="95"/>
    </location>
</feature>
<organism evidence="2 3">
    <name type="scientific">Pantoea rodasii</name>
    <dbReference type="NCBI Taxonomy" id="1076549"/>
    <lineage>
        <taxon>Bacteria</taxon>
        <taxon>Pseudomonadati</taxon>
        <taxon>Pseudomonadota</taxon>
        <taxon>Gammaproteobacteria</taxon>
        <taxon>Enterobacterales</taxon>
        <taxon>Erwiniaceae</taxon>
        <taxon>Pantoea</taxon>
    </lineage>
</organism>
<accession>A0A2M9W799</accession>
<protein>
    <submittedName>
        <fullName evidence="2">Uncharacterized protein</fullName>
    </submittedName>
</protein>
<evidence type="ECO:0000313" key="2">
    <source>
        <dbReference type="EMBL" id="PJZ03389.1"/>
    </source>
</evidence>
<evidence type="ECO:0000256" key="1">
    <source>
        <dbReference type="SAM" id="Coils"/>
    </source>
</evidence>